<dbReference type="OrthoDB" id="178000at2157"/>
<feature type="region of interest" description="Disordered" evidence="1">
    <location>
        <begin position="251"/>
        <end position="297"/>
    </location>
</feature>
<accession>A0A2I8VM75</accession>
<dbReference type="RefSeq" id="WP_103426684.1">
    <property type="nucleotide sequence ID" value="NZ_CP026309.1"/>
</dbReference>
<dbReference type="GeneID" id="35593667"/>
<dbReference type="Proteomes" id="UP000236584">
    <property type="component" value="Chromosome"/>
</dbReference>
<dbReference type="KEGG" id="srub:C2R22_16205"/>
<dbReference type="EMBL" id="CP026309">
    <property type="protein sequence ID" value="AUV82995.1"/>
    <property type="molecule type" value="Genomic_DNA"/>
</dbReference>
<gene>
    <name evidence="2" type="ORF">C2R22_16205</name>
</gene>
<evidence type="ECO:0000313" key="2">
    <source>
        <dbReference type="EMBL" id="AUV82995.1"/>
    </source>
</evidence>
<keyword evidence="3" id="KW-1185">Reference proteome</keyword>
<sequence length="297" mass="32070">MAGEPEETLPDELQRWVDEQVAASDDEPADVISRAVTLYRLVEEHAASAGGETPPVGDIESDLERLADRVSTLDDRVGNVENGLDDRVGAVEDDFDEKITDIRERVIQVKREADAKAPSDHDHEELRERVESLGTRVDHGFENYEEVLSYLTDETDDLDDKVGRLAGVVVSLRKRTARAERQVTRLDAAADLKRVANRHGTTKAKCEECGGSVAIGLLTEPTCPHCESGFVGVEPAGRLFGSGTLVTGRPPALMAGDDPAEASGNGHGRRQHEGENGDGENAHADGAAELMEGSRND</sequence>
<reference evidence="2 3" key="1">
    <citation type="submission" date="2018-01" db="EMBL/GenBank/DDBJ databases">
        <title>Complete genome sequence of Salinigranum rubrum GX10T, an extremely halophilic archaeon isolated from a marine solar saltern.</title>
        <authorList>
            <person name="Han S."/>
        </authorList>
    </citation>
    <scope>NUCLEOTIDE SEQUENCE [LARGE SCALE GENOMIC DNA]</scope>
    <source>
        <strain evidence="2 3">GX10</strain>
    </source>
</reference>
<evidence type="ECO:0000313" key="3">
    <source>
        <dbReference type="Proteomes" id="UP000236584"/>
    </source>
</evidence>
<organism evidence="2 3">
    <name type="scientific">Salinigranum rubrum</name>
    <dbReference type="NCBI Taxonomy" id="755307"/>
    <lineage>
        <taxon>Archaea</taxon>
        <taxon>Methanobacteriati</taxon>
        <taxon>Methanobacteriota</taxon>
        <taxon>Stenosarchaea group</taxon>
        <taxon>Halobacteria</taxon>
        <taxon>Halobacteriales</taxon>
        <taxon>Haloferacaceae</taxon>
        <taxon>Salinigranum</taxon>
    </lineage>
</organism>
<evidence type="ECO:0000256" key="1">
    <source>
        <dbReference type="SAM" id="MobiDB-lite"/>
    </source>
</evidence>
<proteinExistence type="predicted"/>
<dbReference type="Gene3D" id="1.10.287.1490">
    <property type="match status" value="1"/>
</dbReference>
<protein>
    <submittedName>
        <fullName evidence="2">CopG family transcriptional regulator</fullName>
    </submittedName>
</protein>
<dbReference type="AlphaFoldDB" id="A0A2I8VM75"/>
<name>A0A2I8VM75_9EURY</name>
<feature type="compositionally biased region" description="Basic and acidic residues" evidence="1">
    <location>
        <begin position="271"/>
        <end position="283"/>
    </location>
</feature>